<dbReference type="Proteomes" id="UP000567179">
    <property type="component" value="Unassembled WGS sequence"/>
</dbReference>
<name>A0A8H5F576_9AGAR</name>
<keyword evidence="2" id="KW-1185">Reference proteome</keyword>
<reference evidence="1 2" key="1">
    <citation type="journal article" date="2020" name="ISME J.">
        <title>Uncovering the hidden diversity of litter-decomposition mechanisms in mushroom-forming fungi.</title>
        <authorList>
            <person name="Floudas D."/>
            <person name="Bentzer J."/>
            <person name="Ahren D."/>
            <person name="Johansson T."/>
            <person name="Persson P."/>
            <person name="Tunlid A."/>
        </authorList>
    </citation>
    <scope>NUCLEOTIDE SEQUENCE [LARGE SCALE GENOMIC DNA]</scope>
    <source>
        <strain evidence="1 2">CBS 101986</strain>
    </source>
</reference>
<dbReference type="AlphaFoldDB" id="A0A8H5F576"/>
<comment type="caution">
    <text evidence="1">The sequence shown here is derived from an EMBL/GenBank/DDBJ whole genome shotgun (WGS) entry which is preliminary data.</text>
</comment>
<dbReference type="EMBL" id="JAACJJ010000016">
    <property type="protein sequence ID" value="KAF5324265.1"/>
    <property type="molecule type" value="Genomic_DNA"/>
</dbReference>
<evidence type="ECO:0000313" key="2">
    <source>
        <dbReference type="Proteomes" id="UP000567179"/>
    </source>
</evidence>
<accession>A0A8H5F576</accession>
<evidence type="ECO:0000313" key="1">
    <source>
        <dbReference type="EMBL" id="KAF5324265.1"/>
    </source>
</evidence>
<organism evidence="1 2">
    <name type="scientific">Psilocybe cf. subviscida</name>
    <dbReference type="NCBI Taxonomy" id="2480587"/>
    <lineage>
        <taxon>Eukaryota</taxon>
        <taxon>Fungi</taxon>
        <taxon>Dikarya</taxon>
        <taxon>Basidiomycota</taxon>
        <taxon>Agaricomycotina</taxon>
        <taxon>Agaricomycetes</taxon>
        <taxon>Agaricomycetidae</taxon>
        <taxon>Agaricales</taxon>
        <taxon>Agaricineae</taxon>
        <taxon>Strophariaceae</taxon>
        <taxon>Psilocybe</taxon>
    </lineage>
</organism>
<sequence>MDELCPGSQLQKTRFTSWVSPSVKKKRCYEPEAVCHSLLGRLGFGFLLSSASLPHISRASSSSSLYTHSLPRTIEQIAWIWTVTPPTSTIAIFFAQVAIPSYTPIVQPPDQIVMQLYSSLPGQHHCQHCQQRSQQQHYSLRQQCRWCPSRANPAWKIHGQVDALRSTSAAGLMLRAEAGTDILPVSTSTTSMDWVGAGWEGIEYE</sequence>
<proteinExistence type="predicted"/>
<protein>
    <submittedName>
        <fullName evidence="1">Uncharacterized protein</fullName>
    </submittedName>
</protein>
<gene>
    <name evidence="1" type="ORF">D9619_011140</name>
</gene>